<comment type="caution">
    <text evidence="1">The sequence shown here is derived from an EMBL/GenBank/DDBJ whole genome shotgun (WGS) entry which is preliminary data.</text>
</comment>
<protein>
    <submittedName>
        <fullName evidence="1">DUF2255 family protein</fullName>
    </submittedName>
</protein>
<gene>
    <name evidence="1" type="ORF">ACFQBQ_03085</name>
</gene>
<dbReference type="Proteomes" id="UP001596391">
    <property type="component" value="Unassembled WGS sequence"/>
</dbReference>
<organism evidence="1 2">
    <name type="scientific">Granulicella cerasi</name>
    <dbReference type="NCBI Taxonomy" id="741063"/>
    <lineage>
        <taxon>Bacteria</taxon>
        <taxon>Pseudomonadati</taxon>
        <taxon>Acidobacteriota</taxon>
        <taxon>Terriglobia</taxon>
        <taxon>Terriglobales</taxon>
        <taxon>Acidobacteriaceae</taxon>
        <taxon>Granulicella</taxon>
    </lineage>
</organism>
<sequence>MSTWTKERLHEIATTDDLHIAPFREDGTTTGTPTWIWSVVVDGDLYVRAYNGTSSRWYRAASKQKAGQITAAGKTNDVTFEQVQGEVNDQIDAAYRLKYASSPYLNPMIGDRARAATVRILPKS</sequence>
<evidence type="ECO:0000313" key="2">
    <source>
        <dbReference type="Proteomes" id="UP001596391"/>
    </source>
</evidence>
<dbReference type="PIRSF" id="PIRSF028498">
    <property type="entry name" value="UCP028498"/>
    <property type="match status" value="1"/>
</dbReference>
<name>A0ABW1Z638_9BACT</name>
<proteinExistence type="predicted"/>
<reference evidence="2" key="1">
    <citation type="journal article" date="2019" name="Int. J. Syst. Evol. Microbiol.">
        <title>The Global Catalogue of Microorganisms (GCM) 10K type strain sequencing project: providing services to taxonomists for standard genome sequencing and annotation.</title>
        <authorList>
            <consortium name="The Broad Institute Genomics Platform"/>
            <consortium name="The Broad Institute Genome Sequencing Center for Infectious Disease"/>
            <person name="Wu L."/>
            <person name="Ma J."/>
        </authorList>
    </citation>
    <scope>NUCLEOTIDE SEQUENCE [LARGE SCALE GENOMIC DNA]</scope>
    <source>
        <strain evidence="2">CGMCC 1.16026</strain>
    </source>
</reference>
<keyword evidence="2" id="KW-1185">Reference proteome</keyword>
<dbReference type="RefSeq" id="WP_263372519.1">
    <property type="nucleotide sequence ID" value="NZ_JAGSYD010000005.1"/>
</dbReference>
<accession>A0ABW1Z638</accession>
<dbReference type="Pfam" id="PF10012">
    <property type="entry name" value="DUF2255"/>
    <property type="match status" value="1"/>
</dbReference>
<dbReference type="EMBL" id="JBHSWI010000001">
    <property type="protein sequence ID" value="MFC6644589.1"/>
    <property type="molecule type" value="Genomic_DNA"/>
</dbReference>
<dbReference type="InterPro" id="IPR016888">
    <property type="entry name" value="UCP028498"/>
</dbReference>
<evidence type="ECO:0000313" key="1">
    <source>
        <dbReference type="EMBL" id="MFC6644589.1"/>
    </source>
</evidence>